<dbReference type="Pfam" id="PF00023">
    <property type="entry name" value="Ank"/>
    <property type="match status" value="1"/>
</dbReference>
<evidence type="ECO:0000256" key="7">
    <source>
        <dbReference type="SAM" id="MobiDB-lite"/>
    </source>
</evidence>
<name>A0A132AFY0_SARSC</name>
<dbReference type="SUPFAM" id="SSF48403">
    <property type="entry name" value="Ankyrin repeat"/>
    <property type="match status" value="1"/>
</dbReference>
<dbReference type="VEuPathDB" id="VectorBase:SSCA006917"/>
<evidence type="ECO:0000256" key="5">
    <source>
        <dbReference type="ARBA" id="ARBA00023298"/>
    </source>
</evidence>
<evidence type="ECO:0000259" key="8">
    <source>
        <dbReference type="Pfam" id="PF16553"/>
    </source>
</evidence>
<dbReference type="PANTHER" id="PTHR24117">
    <property type="entry name" value="AGAP007537-PB"/>
    <property type="match status" value="1"/>
</dbReference>
<feature type="domain" description="BCL-6 corepressor PCGF1 binding" evidence="8">
    <location>
        <begin position="154"/>
        <end position="231"/>
    </location>
</feature>
<dbReference type="Proteomes" id="UP000616769">
    <property type="component" value="Unassembled WGS sequence"/>
</dbReference>
<dbReference type="Pfam" id="PF12796">
    <property type="entry name" value="Ank_2"/>
    <property type="match status" value="1"/>
</dbReference>
<evidence type="ECO:0000313" key="9">
    <source>
        <dbReference type="EMBL" id="KPM09882.1"/>
    </source>
</evidence>
<dbReference type="GO" id="GO:0005634">
    <property type="term" value="C:nucleus"/>
    <property type="evidence" value="ECO:0007669"/>
    <property type="project" value="TreeGrafter"/>
</dbReference>
<dbReference type="GO" id="GO:0044218">
    <property type="term" value="C:other organism cell membrane"/>
    <property type="evidence" value="ECO:0007669"/>
    <property type="project" value="UniProtKB-KW"/>
</dbReference>
<protein>
    <submittedName>
        <fullName evidence="9">BCL-6 corepressor-like protein</fullName>
    </submittedName>
</protein>
<dbReference type="InterPro" id="IPR038227">
    <property type="entry name" value="PUFD_som_sf"/>
</dbReference>
<evidence type="ECO:0000256" key="2">
    <source>
        <dbReference type="ARBA" id="ARBA00022483"/>
    </source>
</evidence>
<sequence>MIVNKSLGETVLHRSAKNNKLDVVRHYLENGICDVNAKDNAGYTPLHECSSRGNLEVARLLLQYSADVNASATGGIRPLHDAIENDHIEMVRLLLSYGADPHISTYSGTKPLQLCQSKAMLKFLQVNSGFDVFGDLSDLEDDENEIDRDDEIELIFELSSKPFINLHNILHHPGKSSFYLLSDVLKALKISKETFVQKHPNIEISKLNEKEFSNSLIVQLEARSHHHNHQQQRRISSPVKQCNARKNSKPRNQAPSQQMDIEVIFQKIRLRKKLGKPKMNDIITGYNEINQ</sequence>
<evidence type="ECO:0000256" key="6">
    <source>
        <dbReference type="ARBA" id="ARBA00034703"/>
    </source>
</evidence>
<comment type="caution">
    <text evidence="9">The sequence shown here is derived from an EMBL/GenBank/DDBJ whole genome shotgun (WGS) entry which is preliminary data.</text>
</comment>
<evidence type="ECO:0000256" key="4">
    <source>
        <dbReference type="ARBA" id="ARBA00023028"/>
    </source>
</evidence>
<evidence type="ECO:0000313" key="10">
    <source>
        <dbReference type="Proteomes" id="UP000616769"/>
    </source>
</evidence>
<dbReference type="SMART" id="SM00248">
    <property type="entry name" value="ANK"/>
    <property type="match status" value="3"/>
</dbReference>
<dbReference type="GO" id="GO:0000122">
    <property type="term" value="P:negative regulation of transcription by RNA polymerase II"/>
    <property type="evidence" value="ECO:0007669"/>
    <property type="project" value="TreeGrafter"/>
</dbReference>
<evidence type="ECO:0000256" key="1">
    <source>
        <dbReference type="ARBA" id="ARBA00004175"/>
    </source>
</evidence>
<keyword evidence="4" id="KW-0638">Presynaptic neurotoxin</keyword>
<organism evidence="9 10">
    <name type="scientific">Sarcoptes scabiei</name>
    <name type="common">Itch mite</name>
    <name type="synonym">Acarus scabiei</name>
    <dbReference type="NCBI Taxonomy" id="52283"/>
    <lineage>
        <taxon>Eukaryota</taxon>
        <taxon>Metazoa</taxon>
        <taxon>Ecdysozoa</taxon>
        <taxon>Arthropoda</taxon>
        <taxon>Chelicerata</taxon>
        <taxon>Arachnida</taxon>
        <taxon>Acari</taxon>
        <taxon>Acariformes</taxon>
        <taxon>Sarcoptiformes</taxon>
        <taxon>Astigmata</taxon>
        <taxon>Psoroptidia</taxon>
        <taxon>Sarcoptoidea</taxon>
        <taxon>Sarcoptidae</taxon>
        <taxon>Sarcoptinae</taxon>
        <taxon>Sarcoptes</taxon>
    </lineage>
</organism>
<dbReference type="PANTHER" id="PTHR24117:SF9">
    <property type="entry name" value="BCL-6 COREPRESSOR PCGF1 BINDING DOMAIN-CONTAINING PROTEIN"/>
    <property type="match status" value="1"/>
</dbReference>
<feature type="region of interest" description="Disordered" evidence="7">
    <location>
        <begin position="223"/>
        <end position="258"/>
    </location>
</feature>
<keyword evidence="3" id="KW-1052">Target cell membrane</keyword>
<dbReference type="InterPro" id="IPR047144">
    <property type="entry name" value="BCOR-like"/>
</dbReference>
<dbReference type="InterPro" id="IPR032365">
    <property type="entry name" value="PUFD"/>
</dbReference>
<keyword evidence="5" id="KW-1053">Target membrane</keyword>
<dbReference type="OrthoDB" id="3666223at2759"/>
<dbReference type="PROSITE" id="PS50297">
    <property type="entry name" value="ANK_REP_REGION"/>
    <property type="match status" value="2"/>
</dbReference>
<reference evidence="9 10" key="1">
    <citation type="journal article" date="2015" name="Parasit. Vectors">
        <title>Draft genome of the scabies mite.</title>
        <authorList>
            <person name="Rider S.D.Jr."/>
            <person name="Morgan M.S."/>
            <person name="Arlian L.G."/>
        </authorList>
    </citation>
    <scope>NUCLEOTIDE SEQUENCE [LARGE SCALE GENOMIC DNA]</scope>
    <source>
        <strain evidence="9">Arlian Lab</strain>
    </source>
</reference>
<dbReference type="PROSITE" id="PS50088">
    <property type="entry name" value="ANK_REPEAT"/>
    <property type="match status" value="2"/>
</dbReference>
<evidence type="ECO:0000256" key="3">
    <source>
        <dbReference type="ARBA" id="ARBA00022537"/>
    </source>
</evidence>
<keyword evidence="4" id="KW-0528">Neurotoxin</keyword>
<dbReference type="AlphaFoldDB" id="A0A132AFY0"/>
<dbReference type="GO" id="GO:0003714">
    <property type="term" value="F:transcription corepressor activity"/>
    <property type="evidence" value="ECO:0007669"/>
    <property type="project" value="TreeGrafter"/>
</dbReference>
<dbReference type="EMBL" id="JXLN01014212">
    <property type="protein sequence ID" value="KPM09882.1"/>
    <property type="molecule type" value="Genomic_DNA"/>
</dbReference>
<comment type="similarity">
    <text evidence="6">Belongs to the BCOR family.</text>
</comment>
<dbReference type="Pfam" id="PF16553">
    <property type="entry name" value="PUFD"/>
    <property type="match status" value="1"/>
</dbReference>
<keyword evidence="4" id="KW-0800">Toxin</keyword>
<dbReference type="Gene3D" id="1.25.40.20">
    <property type="entry name" value="Ankyrin repeat-containing domain"/>
    <property type="match status" value="1"/>
</dbReference>
<keyword evidence="5" id="KW-0472">Membrane</keyword>
<dbReference type="Gene3D" id="3.10.260.40">
    <property type="entry name" value="BCL-6 corepressor, PCGF1 binding domain"/>
    <property type="match status" value="1"/>
</dbReference>
<comment type="subcellular location">
    <subcellularLocation>
        <location evidence="1">Target cell membrane</location>
    </subcellularLocation>
</comment>
<proteinExistence type="inferred from homology"/>
<accession>A0A132AFY0</accession>
<dbReference type="InterPro" id="IPR036770">
    <property type="entry name" value="Ankyrin_rpt-contain_sf"/>
</dbReference>
<keyword evidence="2" id="KW-0268">Exocytosis</keyword>
<dbReference type="GO" id="GO:0006887">
    <property type="term" value="P:exocytosis"/>
    <property type="evidence" value="ECO:0007669"/>
    <property type="project" value="UniProtKB-KW"/>
</dbReference>
<dbReference type="InterPro" id="IPR002110">
    <property type="entry name" value="Ankyrin_rpt"/>
</dbReference>
<dbReference type="GO" id="GO:0044231">
    <property type="term" value="C:host cell presynaptic membrane"/>
    <property type="evidence" value="ECO:0007669"/>
    <property type="project" value="UniProtKB-KW"/>
</dbReference>
<gene>
    <name evidence="9" type="ORF">QR98_0084280</name>
</gene>
<dbReference type="PRINTS" id="PR01415">
    <property type="entry name" value="ANKYRIN"/>
</dbReference>